<dbReference type="EMBL" id="DVFJ01000030">
    <property type="protein sequence ID" value="HIQ72195.1"/>
    <property type="molecule type" value="Genomic_DNA"/>
</dbReference>
<accession>A0A9D0ZCR4</accession>
<sequence length="329" mass="34742">MQPILLIESRAPGLLYVNGQFCGELTQPQPFPARPDARALIELRPLGMEALPMACALTLRAGRVQPHGQEGVYCVQWPDGVAQVELRPPSWPGRMQAVRTTLLQGLEAVACGGETALLRDGEPVTSLPGGAREIVARALDGGALAVQGACDAGAFACVVPPPGGRIAEGATALLTARSLRWEGPSVLRAVVGGEDAVGHGELREYRVGPDGFRLVSAQPVWAQGVPRWPQSAQETLRAYLEAVRLGFRAEAEGYLAAPHAAPALARFDGVTPLRYPLLRAPERLPLAMGLLSVAEPGLAYVTAVCARARAANGRQGGYALEEVALYEEA</sequence>
<name>A0A9D0ZCR4_9FIRM</name>
<evidence type="ECO:0000313" key="2">
    <source>
        <dbReference type="Proteomes" id="UP000886887"/>
    </source>
</evidence>
<reference evidence="1" key="2">
    <citation type="journal article" date="2021" name="PeerJ">
        <title>Extensive microbial diversity within the chicken gut microbiome revealed by metagenomics and culture.</title>
        <authorList>
            <person name="Gilroy R."/>
            <person name="Ravi A."/>
            <person name="Getino M."/>
            <person name="Pursley I."/>
            <person name="Horton D.L."/>
            <person name="Alikhan N.F."/>
            <person name="Baker D."/>
            <person name="Gharbi K."/>
            <person name="Hall N."/>
            <person name="Watson M."/>
            <person name="Adriaenssens E.M."/>
            <person name="Foster-Nyarko E."/>
            <person name="Jarju S."/>
            <person name="Secka A."/>
            <person name="Antonio M."/>
            <person name="Oren A."/>
            <person name="Chaudhuri R.R."/>
            <person name="La Ragione R."/>
            <person name="Hildebrand F."/>
            <person name="Pallen M.J."/>
        </authorList>
    </citation>
    <scope>NUCLEOTIDE SEQUENCE</scope>
    <source>
        <strain evidence="1">ChiSxjej2B14-6234</strain>
    </source>
</reference>
<comment type="caution">
    <text evidence="1">The sequence shown here is derived from an EMBL/GenBank/DDBJ whole genome shotgun (WGS) entry which is preliminary data.</text>
</comment>
<evidence type="ECO:0000313" key="1">
    <source>
        <dbReference type="EMBL" id="HIQ72195.1"/>
    </source>
</evidence>
<gene>
    <name evidence="1" type="ORF">IAB73_08330</name>
</gene>
<protein>
    <submittedName>
        <fullName evidence="1">Uncharacterized protein</fullName>
    </submittedName>
</protein>
<dbReference type="AlphaFoldDB" id="A0A9D0ZCR4"/>
<proteinExistence type="predicted"/>
<organism evidence="1 2">
    <name type="scientific">Candidatus Onthenecus intestinigallinarum</name>
    <dbReference type="NCBI Taxonomy" id="2840875"/>
    <lineage>
        <taxon>Bacteria</taxon>
        <taxon>Bacillati</taxon>
        <taxon>Bacillota</taxon>
        <taxon>Clostridia</taxon>
        <taxon>Eubacteriales</taxon>
        <taxon>Candidatus Onthenecus</taxon>
    </lineage>
</organism>
<dbReference type="Proteomes" id="UP000886887">
    <property type="component" value="Unassembled WGS sequence"/>
</dbReference>
<reference evidence="1" key="1">
    <citation type="submission" date="2020-10" db="EMBL/GenBank/DDBJ databases">
        <authorList>
            <person name="Gilroy R."/>
        </authorList>
    </citation>
    <scope>NUCLEOTIDE SEQUENCE</scope>
    <source>
        <strain evidence="1">ChiSxjej2B14-6234</strain>
    </source>
</reference>